<organism evidence="1 2">
    <name type="scientific">Frankia nepalensis</name>
    <dbReference type="NCBI Taxonomy" id="1836974"/>
    <lineage>
        <taxon>Bacteria</taxon>
        <taxon>Bacillati</taxon>
        <taxon>Actinomycetota</taxon>
        <taxon>Actinomycetes</taxon>
        <taxon>Frankiales</taxon>
        <taxon>Frankiaceae</taxon>
        <taxon>Frankia</taxon>
    </lineage>
</organism>
<dbReference type="AlphaFoldDB" id="A0A937USW2"/>
<proteinExistence type="predicted"/>
<dbReference type="EMBL" id="JAEACQ010000227">
    <property type="protein sequence ID" value="MBL7629326.1"/>
    <property type="molecule type" value="Genomic_DNA"/>
</dbReference>
<protein>
    <submittedName>
        <fullName evidence="1">Uncharacterized protein</fullName>
    </submittedName>
</protein>
<name>A0A937USW2_9ACTN</name>
<evidence type="ECO:0000313" key="2">
    <source>
        <dbReference type="Proteomes" id="UP000604475"/>
    </source>
</evidence>
<gene>
    <name evidence="1" type="ORF">I7412_19585</name>
</gene>
<reference evidence="1" key="1">
    <citation type="submission" date="2020-12" db="EMBL/GenBank/DDBJ databases">
        <title>Genomic characterization of non-nitrogen-fixing Frankia strains.</title>
        <authorList>
            <person name="Carlos-Shanley C."/>
            <person name="Guerra T."/>
            <person name="Hahn D."/>
        </authorList>
    </citation>
    <scope>NUCLEOTIDE SEQUENCE</scope>
    <source>
        <strain evidence="1">CN6</strain>
    </source>
</reference>
<dbReference type="RefSeq" id="WP_203007062.1">
    <property type="nucleotide sequence ID" value="NZ_JADWYU010000131.1"/>
</dbReference>
<evidence type="ECO:0000313" key="1">
    <source>
        <dbReference type="EMBL" id="MBL7629326.1"/>
    </source>
</evidence>
<keyword evidence="2" id="KW-1185">Reference proteome</keyword>
<dbReference type="Proteomes" id="UP000604475">
    <property type="component" value="Unassembled WGS sequence"/>
</dbReference>
<comment type="caution">
    <text evidence="1">The sequence shown here is derived from an EMBL/GenBank/DDBJ whole genome shotgun (WGS) entry which is preliminary data.</text>
</comment>
<accession>A0A937USW2</accession>
<sequence length="379" mass="41295">MLIPFDDYPVHQTALPLAHAGDGHPDQYDRFWFNGYDENMYFAVALGLYPNRGIIDAAFSVVHDGVQRSVFASGRIPLDRTQTRIGPITVEIVEPMRVNRVVVDAPEHGLAADLTATARTPAYEEPRQTRHDGTLLTMDVTRATQMVTWAGTLSSGGENLPLSAPTYGTKDRSWGVRGVGDPAPAAPRKALPQLCFLWAPLNFADECLHFLRFEDAHGVPWSETAAVLPVIDTNTPVYGPDTGIRRLSGVAHQIRWAPGLRRSEGAALLLSPGGSPGDIVELEPIRTFRMKGVGYLHPTWGHGKWHGEFAVGGEAHKTADLDVLAFDTVHVQQVMRARWGERAGLGVLEQCVFGPYAPGGFTGLLDGARARTAEPERLA</sequence>